<accession>A0A455W7A4</accession>
<evidence type="ECO:0000256" key="2">
    <source>
        <dbReference type="SAM" id="SignalP"/>
    </source>
</evidence>
<dbReference type="AlphaFoldDB" id="A0A455W7A4"/>
<feature type="signal peptide" evidence="2">
    <location>
        <begin position="1"/>
        <end position="22"/>
    </location>
</feature>
<feature type="domain" description="Peptidase M12B" evidence="3">
    <location>
        <begin position="158"/>
        <end position="341"/>
    </location>
</feature>
<keyword evidence="2" id="KW-0732">Signal</keyword>
<gene>
    <name evidence="4" type="ORF">YBY_31980</name>
</gene>
<evidence type="ECO:0000313" key="4">
    <source>
        <dbReference type="EMBL" id="BBJ05349.1"/>
    </source>
</evidence>
<protein>
    <recommendedName>
        <fullName evidence="3">Peptidase M12B domain-containing protein</fullName>
    </recommendedName>
</protein>
<sequence length="547" mass="58333">MIRKFRLMTTMVLLLMALPANAESTDSLQLWIDGQSYDVALTSNERLASALAQQTKGHHYRGQVAEDPQSWVRVSRLDGGWEGLAYVFGRMHAVGGDSARNQLANQSFSFQSAPQCGLDHAHTEAEISPDSIMSPMMAQAVSASYDSLCENRVAGACLLLELEVAFDRQFQDRFPGDYEDRALSILNMVEGFYFEQLGIGLDTLSVTFLQSEVFTTSTSANDLLNDVRAKVAEGSLPFQQNRRALFHLISGRDFDGSTAGLAWVGTLCSAHGYGTGVTNAFDSNVLTAVVVAHELGHNLGSGHDGDGNSCEGGYIMSSWANKNATSFSSCSESSFISTINNRTSLEQCFNFPADASLTESESNPEALAAAENFVAYFEVAYEQASQSADWLEVSGEIDGEGAAFELVTIDGAACETDGSTYLCKDIIPGTSDMALVVQGVSGTGEELVISQRVALISLNGEVLDVRPENNRLESRFTVEPATESEPDSGGEQTGDGGTIVRADPDQTGNNTSVDSGGGSGGGSVGLGWLVMAAAAGALKWRQRRRAV</sequence>
<dbReference type="PANTHER" id="PTHR11905">
    <property type="entry name" value="ADAM A DISINTEGRIN AND METALLOPROTEASE DOMAIN"/>
    <property type="match status" value="1"/>
</dbReference>
<dbReference type="PROSITE" id="PS50215">
    <property type="entry name" value="ADAM_MEPRO"/>
    <property type="match status" value="1"/>
</dbReference>
<dbReference type="GO" id="GO:0004222">
    <property type="term" value="F:metalloendopeptidase activity"/>
    <property type="evidence" value="ECO:0007669"/>
    <property type="project" value="InterPro"/>
</dbReference>
<feature type="region of interest" description="Disordered" evidence="1">
    <location>
        <begin position="473"/>
        <end position="519"/>
    </location>
</feature>
<dbReference type="GO" id="GO:0006508">
    <property type="term" value="P:proteolysis"/>
    <property type="evidence" value="ECO:0007669"/>
    <property type="project" value="InterPro"/>
</dbReference>
<evidence type="ECO:0000259" key="3">
    <source>
        <dbReference type="PROSITE" id="PS50215"/>
    </source>
</evidence>
<evidence type="ECO:0000256" key="1">
    <source>
        <dbReference type="SAM" id="MobiDB-lite"/>
    </source>
</evidence>
<organism evidence="4">
    <name type="scientific">Marinobacter nauticus</name>
    <name type="common">Marinobacter hydrocarbonoclasticus</name>
    <name type="synonym">Marinobacter aquaeolei</name>
    <dbReference type="NCBI Taxonomy" id="2743"/>
    <lineage>
        <taxon>Bacteria</taxon>
        <taxon>Pseudomonadati</taxon>
        <taxon>Pseudomonadota</taxon>
        <taxon>Gammaproteobacteria</taxon>
        <taxon>Pseudomonadales</taxon>
        <taxon>Marinobacteraceae</taxon>
        <taxon>Marinobacter</taxon>
    </lineage>
</organism>
<dbReference type="Gene3D" id="3.40.390.10">
    <property type="entry name" value="Collagenase (Catalytic Domain)"/>
    <property type="match status" value="1"/>
</dbReference>
<dbReference type="SUPFAM" id="SSF55486">
    <property type="entry name" value="Metalloproteases ('zincins'), catalytic domain"/>
    <property type="match status" value="1"/>
</dbReference>
<name>A0A455W7A4_MARNT</name>
<feature type="chain" id="PRO_5019857482" description="Peptidase M12B domain-containing protein" evidence="2">
    <location>
        <begin position="23"/>
        <end position="547"/>
    </location>
</feature>
<dbReference type="InterPro" id="IPR024079">
    <property type="entry name" value="MetalloPept_cat_dom_sf"/>
</dbReference>
<dbReference type="InterPro" id="IPR001590">
    <property type="entry name" value="Peptidase_M12B"/>
</dbReference>
<dbReference type="Pfam" id="PF13688">
    <property type="entry name" value="Reprolysin_5"/>
    <property type="match status" value="1"/>
</dbReference>
<proteinExistence type="predicted"/>
<dbReference type="PANTHER" id="PTHR11905:SF159">
    <property type="entry name" value="ADAM METALLOPROTEASE"/>
    <property type="match status" value="1"/>
</dbReference>
<dbReference type="EMBL" id="AP019537">
    <property type="protein sequence ID" value="BBJ05349.1"/>
    <property type="molecule type" value="Genomic_DNA"/>
</dbReference>
<reference evidence="4" key="1">
    <citation type="submission" date="2019-03" db="EMBL/GenBank/DDBJ databases">
        <title>Whole genome analysis of nitrate-reducing bacteria Marinobacter hydrocarbonoclasticus YB03.</title>
        <authorList>
            <person name="Azam A.H."/>
            <person name="Yuk S.R."/>
            <person name="Kamarisima K."/>
            <person name="Miyanaga K."/>
            <person name="Tanji Y."/>
        </authorList>
    </citation>
    <scope>NUCLEOTIDE SEQUENCE</scope>
    <source>
        <strain evidence="4">YB03</strain>
    </source>
</reference>